<dbReference type="EMBL" id="SRLO01000182">
    <property type="protein sequence ID" value="TNN68939.1"/>
    <property type="molecule type" value="Genomic_DNA"/>
</dbReference>
<feature type="region of interest" description="Disordered" evidence="1">
    <location>
        <begin position="16"/>
        <end position="37"/>
    </location>
</feature>
<sequence>MATKQARGFATAAMTRVGLHRGQHHVGQRVGPGQDRKDVEHLRPAVRAGTEAAPGLLAGGSVRVHHGLLLRPLPFVLPPVGVPDGALSGHGRVVVQQQERRQAHQHHGAEEEEEHLGREVGRLILSLQFKGHRAVGGVRGAVDAADRSDSLDQSHQGGQQAAQALPDVVGGQVPRLETHHEGQEGDGGRAVDGGEEESQDEQGHAARGARHHRRLPPEESQQEAGGRAQADDGVDDGRFVQGAGPEAVHQGDEERPDVRHLDEDGEVGGQVPTLGDLGDDEGQLHPQAVDGDPGAHPEQTRQQKSQGGSKPLKTPSMQHGKTRAPAGPGEHGERSDEGAGLDGDAAPQQGGVARLVQQSPDHHLQVGVEAGENDPGDDL</sequence>
<reference evidence="2 3" key="1">
    <citation type="submission" date="2019-03" db="EMBL/GenBank/DDBJ databases">
        <title>First draft genome of Liparis tanakae, snailfish: a comprehensive survey of snailfish specific genes.</title>
        <authorList>
            <person name="Kim W."/>
            <person name="Song I."/>
            <person name="Jeong J.-H."/>
            <person name="Kim D."/>
            <person name="Kim S."/>
            <person name="Ryu S."/>
            <person name="Song J.Y."/>
            <person name="Lee S.K."/>
        </authorList>
    </citation>
    <scope>NUCLEOTIDE SEQUENCE [LARGE SCALE GENOMIC DNA]</scope>
    <source>
        <tissue evidence="2">Muscle</tissue>
    </source>
</reference>
<evidence type="ECO:0000313" key="2">
    <source>
        <dbReference type="EMBL" id="TNN68939.1"/>
    </source>
</evidence>
<name>A0A4Z2HT14_9TELE</name>
<feature type="region of interest" description="Disordered" evidence="1">
    <location>
        <begin position="96"/>
        <end position="116"/>
    </location>
</feature>
<keyword evidence="3" id="KW-1185">Reference proteome</keyword>
<dbReference type="AlphaFoldDB" id="A0A4Z2HT14"/>
<feature type="compositionally biased region" description="Basic and acidic residues" evidence="1">
    <location>
        <begin position="178"/>
        <end position="189"/>
    </location>
</feature>
<comment type="caution">
    <text evidence="2">The sequence shown here is derived from an EMBL/GenBank/DDBJ whole genome shotgun (WGS) entry which is preliminary data.</text>
</comment>
<evidence type="ECO:0000313" key="3">
    <source>
        <dbReference type="Proteomes" id="UP000314294"/>
    </source>
</evidence>
<dbReference type="Proteomes" id="UP000314294">
    <property type="component" value="Unassembled WGS sequence"/>
</dbReference>
<protein>
    <submittedName>
        <fullName evidence="2">Uncharacterized protein</fullName>
    </submittedName>
</protein>
<accession>A0A4Z2HT14</accession>
<feature type="region of interest" description="Disordered" evidence="1">
    <location>
        <begin position="145"/>
        <end position="164"/>
    </location>
</feature>
<gene>
    <name evidence="2" type="ORF">EYF80_020800</name>
</gene>
<feature type="compositionally biased region" description="Basic and acidic residues" evidence="1">
    <location>
        <begin position="249"/>
        <end position="262"/>
    </location>
</feature>
<organism evidence="2 3">
    <name type="scientific">Liparis tanakae</name>
    <name type="common">Tanaka's snailfish</name>
    <dbReference type="NCBI Taxonomy" id="230148"/>
    <lineage>
        <taxon>Eukaryota</taxon>
        <taxon>Metazoa</taxon>
        <taxon>Chordata</taxon>
        <taxon>Craniata</taxon>
        <taxon>Vertebrata</taxon>
        <taxon>Euteleostomi</taxon>
        <taxon>Actinopterygii</taxon>
        <taxon>Neopterygii</taxon>
        <taxon>Teleostei</taxon>
        <taxon>Neoteleostei</taxon>
        <taxon>Acanthomorphata</taxon>
        <taxon>Eupercaria</taxon>
        <taxon>Perciformes</taxon>
        <taxon>Cottioidei</taxon>
        <taxon>Cottales</taxon>
        <taxon>Liparidae</taxon>
        <taxon>Liparis</taxon>
    </lineage>
</organism>
<feature type="compositionally biased region" description="Basic residues" evidence="1">
    <location>
        <begin position="18"/>
        <end position="27"/>
    </location>
</feature>
<evidence type="ECO:0000256" key="1">
    <source>
        <dbReference type="SAM" id="MobiDB-lite"/>
    </source>
</evidence>
<proteinExistence type="predicted"/>
<feature type="region of interest" description="Disordered" evidence="1">
    <location>
        <begin position="178"/>
        <end position="379"/>
    </location>
</feature>